<dbReference type="Proteomes" id="UP000516148">
    <property type="component" value="Chromosome"/>
</dbReference>
<dbReference type="EMBL" id="CP061038">
    <property type="protein sequence ID" value="QNQ11986.1"/>
    <property type="molecule type" value="Genomic_DNA"/>
</dbReference>
<gene>
    <name evidence="2" type="ORF">H3Z74_11970</name>
</gene>
<evidence type="ECO:0000313" key="3">
    <source>
        <dbReference type="Proteomes" id="UP000516148"/>
    </source>
</evidence>
<dbReference type="KEGG" id="spap:H3Z74_11970"/>
<proteinExistence type="predicted"/>
<organism evidence="2 3">
    <name type="scientific">Sphingomonas alpina</name>
    <dbReference type="NCBI Taxonomy" id="653931"/>
    <lineage>
        <taxon>Bacteria</taxon>
        <taxon>Pseudomonadati</taxon>
        <taxon>Pseudomonadota</taxon>
        <taxon>Alphaproteobacteria</taxon>
        <taxon>Sphingomonadales</taxon>
        <taxon>Sphingomonadaceae</taxon>
        <taxon>Sphingomonas</taxon>
    </lineage>
</organism>
<feature type="chain" id="PRO_5028856996" description="Lipoprotein" evidence="1">
    <location>
        <begin position="21"/>
        <end position="108"/>
    </location>
</feature>
<sequence length="108" mass="11337">MTIILACAALAACDGSTAPAGNAATAAAPDPMEAKIAALSEPLREVTFFRAINDADYTCQRIVNVVSRGRIEGKLSWAVECEQGAQYVIELQRGGIFHVSGVPKSARS</sequence>
<evidence type="ECO:0000256" key="1">
    <source>
        <dbReference type="SAM" id="SignalP"/>
    </source>
</evidence>
<keyword evidence="3" id="KW-1185">Reference proteome</keyword>
<feature type="signal peptide" evidence="1">
    <location>
        <begin position="1"/>
        <end position="20"/>
    </location>
</feature>
<name>A0A7H0LQN3_9SPHN</name>
<dbReference type="AlphaFoldDB" id="A0A7H0LQN3"/>
<evidence type="ECO:0008006" key="4">
    <source>
        <dbReference type="Google" id="ProtNLM"/>
    </source>
</evidence>
<evidence type="ECO:0000313" key="2">
    <source>
        <dbReference type="EMBL" id="QNQ11986.1"/>
    </source>
</evidence>
<accession>A0A7H0LQN3</accession>
<reference evidence="2 3" key="1">
    <citation type="submission" date="2020-09" db="EMBL/GenBank/DDBJ databases">
        <title>Sphingomonas sp., a new species isolated from pork steak.</title>
        <authorList>
            <person name="Heidler von Heilborn D."/>
        </authorList>
    </citation>
    <scope>NUCLEOTIDE SEQUENCE [LARGE SCALE GENOMIC DNA]</scope>
    <source>
        <strain evidence="3">S8-3T</strain>
    </source>
</reference>
<protein>
    <recommendedName>
        <fullName evidence="4">Lipoprotein</fullName>
    </recommendedName>
</protein>
<keyword evidence="1" id="KW-0732">Signal</keyword>